<evidence type="ECO:0000313" key="8">
    <source>
        <dbReference type="EMBL" id="CAF1270497.1"/>
    </source>
</evidence>
<evidence type="ECO:0000256" key="5">
    <source>
        <dbReference type="ARBA" id="ARBA00022723"/>
    </source>
</evidence>
<dbReference type="Proteomes" id="UP000663889">
    <property type="component" value="Unassembled WGS sequence"/>
</dbReference>
<dbReference type="GO" id="GO:0003876">
    <property type="term" value="F:AMP deaminase activity"/>
    <property type="evidence" value="ECO:0007669"/>
    <property type="project" value="UniProtKB-EC"/>
</dbReference>
<dbReference type="EMBL" id="CAJNOU010001928">
    <property type="protein sequence ID" value="CAF1270497.1"/>
    <property type="molecule type" value="Genomic_DNA"/>
</dbReference>
<keyword evidence="6" id="KW-0378">Hydrolase</keyword>
<dbReference type="UniPathway" id="UPA00591">
    <property type="reaction ID" value="UER00663"/>
</dbReference>
<dbReference type="GO" id="GO:0046033">
    <property type="term" value="P:AMP metabolic process"/>
    <property type="evidence" value="ECO:0007669"/>
    <property type="project" value="TreeGrafter"/>
</dbReference>
<dbReference type="Gene3D" id="3.20.20.140">
    <property type="entry name" value="Metal-dependent hydrolases"/>
    <property type="match status" value="3"/>
</dbReference>
<dbReference type="EC" id="3.5.4.6" evidence="4"/>
<reference evidence="8" key="1">
    <citation type="submission" date="2021-02" db="EMBL/GenBank/DDBJ databases">
        <authorList>
            <person name="Nowell W R."/>
        </authorList>
    </citation>
    <scope>NUCLEOTIDE SEQUENCE</scope>
</reference>
<dbReference type="SUPFAM" id="SSF51556">
    <property type="entry name" value="Metallo-dependent hydrolases"/>
    <property type="match status" value="3"/>
</dbReference>
<dbReference type="PANTHER" id="PTHR11359:SF0">
    <property type="entry name" value="AMP DEAMINASE"/>
    <property type="match status" value="1"/>
</dbReference>
<comment type="cofactor">
    <cofactor evidence="1">
        <name>Zn(2+)</name>
        <dbReference type="ChEBI" id="CHEBI:29105"/>
    </cofactor>
</comment>
<dbReference type="PANTHER" id="PTHR11359">
    <property type="entry name" value="AMP DEAMINASE"/>
    <property type="match status" value="1"/>
</dbReference>
<evidence type="ECO:0000256" key="4">
    <source>
        <dbReference type="ARBA" id="ARBA00012775"/>
    </source>
</evidence>
<dbReference type="GO" id="GO:0032264">
    <property type="term" value="P:IMP salvage"/>
    <property type="evidence" value="ECO:0007669"/>
    <property type="project" value="UniProtKB-UniPathway"/>
</dbReference>
<comment type="similarity">
    <text evidence="3">Belongs to the metallo-dependent hydrolases superfamily. Adenosine and AMP deaminases family.</text>
</comment>
<proteinExistence type="inferred from homology"/>
<evidence type="ECO:0000256" key="2">
    <source>
        <dbReference type="ARBA" id="ARBA00004955"/>
    </source>
</evidence>
<dbReference type="PROSITE" id="PS00485">
    <property type="entry name" value="A_DEAMINASE"/>
    <property type="match status" value="1"/>
</dbReference>
<sequence length="213" mass="24621">MSPLSNNSLFLSYNQSPFLEYFQRGLCVSLSTDDPLQFHFTQEPLMEEYSIAAQIWKLSSIDMCEIARNSVLMSGYPDEEPLMEEYSIAAQIWKLSSIDMCEIARNSVLMSGYPDEVKKAWLGLHYKEPGVAGNDIRRSNVPNLRIGYRYEVLCEELHLIKLAYHSRQEEPLMEEYSIAAQIWKLSSIDMCEIAQNFVLMSGYSDEVSYYKFI</sequence>
<evidence type="ECO:0000256" key="6">
    <source>
        <dbReference type="ARBA" id="ARBA00022801"/>
    </source>
</evidence>
<evidence type="ECO:0000256" key="1">
    <source>
        <dbReference type="ARBA" id="ARBA00001947"/>
    </source>
</evidence>
<organism evidence="8 9">
    <name type="scientific">Rotaria sordida</name>
    <dbReference type="NCBI Taxonomy" id="392033"/>
    <lineage>
        <taxon>Eukaryota</taxon>
        <taxon>Metazoa</taxon>
        <taxon>Spiralia</taxon>
        <taxon>Gnathifera</taxon>
        <taxon>Rotifera</taxon>
        <taxon>Eurotatoria</taxon>
        <taxon>Bdelloidea</taxon>
        <taxon>Philodinida</taxon>
        <taxon>Philodinidae</taxon>
        <taxon>Rotaria</taxon>
    </lineage>
</organism>
<dbReference type="InterPro" id="IPR006329">
    <property type="entry name" value="AMPD"/>
</dbReference>
<dbReference type="InterPro" id="IPR006650">
    <property type="entry name" value="A/AMP_deam_AS"/>
</dbReference>
<name>A0A815BH13_9BILA</name>
<accession>A0A815BH13</accession>
<comment type="pathway">
    <text evidence="2">Purine metabolism; IMP biosynthesis via salvage pathway; IMP from AMP: step 1/1.</text>
</comment>
<dbReference type="Pfam" id="PF19326">
    <property type="entry name" value="AMP_deaminase"/>
    <property type="match status" value="3"/>
</dbReference>
<keyword evidence="7" id="KW-0862">Zinc</keyword>
<dbReference type="GO" id="GO:0005829">
    <property type="term" value="C:cytosol"/>
    <property type="evidence" value="ECO:0007669"/>
    <property type="project" value="TreeGrafter"/>
</dbReference>
<evidence type="ECO:0000313" key="9">
    <source>
        <dbReference type="Proteomes" id="UP000663889"/>
    </source>
</evidence>
<protein>
    <recommendedName>
        <fullName evidence="4">AMP deaminase</fullName>
        <ecNumber evidence="4">3.5.4.6</ecNumber>
    </recommendedName>
</protein>
<evidence type="ECO:0000256" key="3">
    <source>
        <dbReference type="ARBA" id="ARBA00006676"/>
    </source>
</evidence>
<keyword evidence="5" id="KW-0479">Metal-binding</keyword>
<dbReference type="InterPro" id="IPR032466">
    <property type="entry name" value="Metal_Hydrolase"/>
</dbReference>
<gene>
    <name evidence="8" type="ORF">SEV965_LOCUS24724</name>
</gene>
<evidence type="ECO:0000256" key="7">
    <source>
        <dbReference type="ARBA" id="ARBA00022833"/>
    </source>
</evidence>
<comment type="caution">
    <text evidence="8">The sequence shown here is derived from an EMBL/GenBank/DDBJ whole genome shotgun (WGS) entry which is preliminary data.</text>
</comment>
<dbReference type="GO" id="GO:0046872">
    <property type="term" value="F:metal ion binding"/>
    <property type="evidence" value="ECO:0007669"/>
    <property type="project" value="UniProtKB-KW"/>
</dbReference>
<dbReference type="AlphaFoldDB" id="A0A815BH13"/>